<dbReference type="Gene3D" id="3.40.50.720">
    <property type="entry name" value="NAD(P)-binding Rossmann-like Domain"/>
    <property type="match status" value="1"/>
</dbReference>
<dbReference type="EC" id="1.-.-.-" evidence="3"/>
<keyword evidence="2 3" id="KW-0560">Oxidoreductase</keyword>
<organism evidence="3 4">
    <name type="scientific">Clostridium baratii</name>
    <dbReference type="NCBI Taxonomy" id="1561"/>
    <lineage>
        <taxon>Bacteria</taxon>
        <taxon>Bacillati</taxon>
        <taxon>Bacillota</taxon>
        <taxon>Clostridia</taxon>
        <taxon>Eubacteriales</taxon>
        <taxon>Clostridiaceae</taxon>
        <taxon>Clostridium</taxon>
    </lineage>
</organism>
<dbReference type="PANTHER" id="PTHR48107">
    <property type="entry name" value="NADPH-DEPENDENT ALDEHYDE REDUCTASE-LIKE PROTEIN, CHLOROPLASTIC-RELATED"/>
    <property type="match status" value="1"/>
</dbReference>
<dbReference type="GO" id="GO:0008206">
    <property type="term" value="P:bile acid metabolic process"/>
    <property type="evidence" value="ECO:0007669"/>
    <property type="project" value="UniProtKB-ARBA"/>
</dbReference>
<evidence type="ECO:0000313" key="4">
    <source>
        <dbReference type="Proteomes" id="UP000095563"/>
    </source>
</evidence>
<dbReference type="RefSeq" id="WP_055206599.1">
    <property type="nucleotide sequence ID" value="NZ_CZBO01000001.1"/>
</dbReference>
<evidence type="ECO:0000313" key="3">
    <source>
        <dbReference type="EMBL" id="CUP72232.1"/>
    </source>
</evidence>
<dbReference type="FunFam" id="3.40.50.720:FF:000084">
    <property type="entry name" value="Short-chain dehydrogenase reductase"/>
    <property type="match status" value="1"/>
</dbReference>
<comment type="similarity">
    <text evidence="1">Belongs to the short-chain dehydrogenases/reductases (SDR) family.</text>
</comment>
<evidence type="ECO:0000256" key="2">
    <source>
        <dbReference type="ARBA" id="ARBA00023002"/>
    </source>
</evidence>
<dbReference type="PROSITE" id="PS00061">
    <property type="entry name" value="ADH_SHORT"/>
    <property type="match status" value="1"/>
</dbReference>
<dbReference type="NCBIfam" id="NF005559">
    <property type="entry name" value="PRK07231.1"/>
    <property type="match status" value="1"/>
</dbReference>
<gene>
    <name evidence="3" type="primary">ydaD</name>
    <name evidence="3" type="ORF">ERS852568_00549</name>
</gene>
<dbReference type="EMBL" id="CZBO01000001">
    <property type="protein sequence ID" value="CUP72232.1"/>
    <property type="molecule type" value="Genomic_DNA"/>
</dbReference>
<dbReference type="PRINTS" id="PR00081">
    <property type="entry name" value="GDHRDH"/>
</dbReference>
<dbReference type="InterPro" id="IPR002347">
    <property type="entry name" value="SDR_fam"/>
</dbReference>
<name>A0A174QG00_9CLOT</name>
<dbReference type="AlphaFoldDB" id="A0A174QG00"/>
<dbReference type="GO" id="GO:0016614">
    <property type="term" value="F:oxidoreductase activity, acting on CH-OH group of donors"/>
    <property type="evidence" value="ECO:0007669"/>
    <property type="project" value="UniProtKB-ARBA"/>
</dbReference>
<dbReference type="SUPFAM" id="SSF51735">
    <property type="entry name" value="NAD(P)-binding Rossmann-fold domains"/>
    <property type="match status" value="1"/>
</dbReference>
<dbReference type="InterPro" id="IPR036291">
    <property type="entry name" value="NAD(P)-bd_dom_sf"/>
</dbReference>
<dbReference type="Pfam" id="PF13561">
    <property type="entry name" value="adh_short_C2"/>
    <property type="match status" value="1"/>
</dbReference>
<dbReference type="InterPro" id="IPR020904">
    <property type="entry name" value="Sc_DH/Rdtase_CS"/>
</dbReference>
<sequence>MNEKFPLEFNSQEEITQPGKESMMNPKPVFTLPEYINSGRRLDGMTAIVTGGDSGIGRAVSIAYAREGANVVIVYLNEDEDAQMTSNLIKEQGREALIISGDIGDENFCKDVVKKTIEKFGTIDILVNNAGEQHVCNSILDISNEQLERTFKTNIFGAFYIIKAALPHMKSGGRIINTTSITAYVGNETLIDYSSTKGALTSLTRSLAINLATQGITVNAVAPGPIWTPLIPASFNKQKIQTFGKNTALKRAGQPVEVAEAYVFLASKNASFITGETIHVNGGEIANT</sequence>
<evidence type="ECO:0000256" key="1">
    <source>
        <dbReference type="ARBA" id="ARBA00006484"/>
    </source>
</evidence>
<dbReference type="Proteomes" id="UP000095563">
    <property type="component" value="Unassembled WGS sequence"/>
</dbReference>
<accession>A0A174QG00</accession>
<proteinExistence type="inferred from homology"/>
<dbReference type="CDD" id="cd05355">
    <property type="entry name" value="SDR_c1"/>
    <property type="match status" value="1"/>
</dbReference>
<protein>
    <submittedName>
        <fullName evidence="3">Oxidoreductase, short chain dehydrogenase/reductase</fullName>
        <ecNumber evidence="3">1.-.-.-</ecNumber>
    </submittedName>
</protein>
<dbReference type="PANTHER" id="PTHR48107:SF16">
    <property type="entry name" value="NADPH-DEPENDENT ALDEHYDE REDUCTASE 1, CHLOROPLASTIC"/>
    <property type="match status" value="1"/>
</dbReference>
<reference evidence="3 4" key="1">
    <citation type="submission" date="2015-09" db="EMBL/GenBank/DDBJ databases">
        <authorList>
            <consortium name="Pathogen Informatics"/>
        </authorList>
    </citation>
    <scope>NUCLEOTIDE SEQUENCE [LARGE SCALE GENOMIC DNA]</scope>
    <source>
        <strain evidence="3 4">2789STDY5834956</strain>
    </source>
</reference>
<dbReference type="PRINTS" id="PR00080">
    <property type="entry name" value="SDRFAMILY"/>
</dbReference>